<dbReference type="AlphaFoldDB" id="A0A855M9Q5"/>
<accession>A0A855M9Q5</accession>
<reference evidence="2 3" key="2">
    <citation type="submission" date="2020-11" db="EMBL/GenBank/DDBJ databases">
        <title>Complete genome sequence of Pectobacterium versatile F131.</title>
        <authorList>
            <person name="Shirshikov F.V."/>
            <person name="Miroshnikov K."/>
            <person name="Toshakov S.V."/>
            <person name="Kabanova A.P."/>
            <person name="Barannik A.P."/>
            <person name="Shneider M."/>
            <person name="Ignatov A.N."/>
            <person name="Miroshnikov K.A."/>
            <person name="Mikhailova Y.V."/>
            <person name="Shelenkov A."/>
            <person name="Yanushevich Y.G."/>
            <person name="Evseev P.V."/>
        </authorList>
    </citation>
    <scope>NUCLEOTIDE SEQUENCE [LARGE SCALE GENOMIC DNA]</scope>
    <source>
        <strain evidence="2 3">F131</strain>
    </source>
</reference>
<evidence type="ECO:0000313" key="1">
    <source>
        <dbReference type="EMBL" id="POY49060.1"/>
    </source>
</evidence>
<evidence type="ECO:0008006" key="4">
    <source>
        <dbReference type="Google" id="ProtNLM"/>
    </source>
</evidence>
<protein>
    <recommendedName>
        <fullName evidence="4">RiboL-PSP-HEPN domain-containing protein</fullName>
    </recommendedName>
</protein>
<dbReference type="EMBL" id="PDVW01000020">
    <property type="protein sequence ID" value="POY49060.1"/>
    <property type="molecule type" value="Genomic_DNA"/>
</dbReference>
<dbReference type="Proteomes" id="UP000237284">
    <property type="component" value="Chromosome"/>
</dbReference>
<proteinExistence type="predicted"/>
<name>A0A855M9Q5_9GAMM</name>
<sequence>MELSFSKNKIDVYYGIIDFLLEYHNVMHDVLDCIESGNSKNKESMLYMTMASFARTLTSYVEDCSKPLVCEIAKLSNLKFLRLLKGRKNVDDELKETIKTISKKGLGDLNYLLKTNLDFSSKINPGIYIKHKSATNTFKKFVESRNKIIHNFKPNESDFIFVIKNWQACLEFYSEILTEYTQDKGFEIFFNTLFDEAKQCAQNQNLMVKRVIPLFETYM</sequence>
<organism evidence="1">
    <name type="scientific">Pectobacterium versatile</name>
    <dbReference type="NCBI Taxonomy" id="2488639"/>
    <lineage>
        <taxon>Bacteria</taxon>
        <taxon>Pseudomonadati</taxon>
        <taxon>Pseudomonadota</taxon>
        <taxon>Gammaproteobacteria</taxon>
        <taxon>Enterobacterales</taxon>
        <taxon>Pectobacteriaceae</taxon>
        <taxon>Pectobacterium</taxon>
    </lineage>
</organism>
<reference evidence="1" key="1">
    <citation type="submission" date="2017-12" db="EMBL/GenBank/DDBJ databases">
        <title>First report on the novel genomospecies/subspecies of Pectobacterium carotovorum in Russia.</title>
        <authorList>
            <person name="Shirshikov F.V."/>
            <person name="Miroshnikov K."/>
            <person name="Toshakov S.V."/>
            <person name="Kabanova A.P."/>
            <person name="Barannik A.P."/>
            <person name="Shneider M."/>
            <person name="Ignatov A.N."/>
            <person name="Miroshnikov K.A."/>
        </authorList>
    </citation>
    <scope>NUCLEOTIDE SEQUENCE [LARGE SCALE GENOMIC DNA]</scope>
    <source>
        <strain evidence="1">F131</strain>
    </source>
</reference>
<dbReference type="EMBL" id="CP065030">
    <property type="protein sequence ID" value="QPK16337.1"/>
    <property type="molecule type" value="Genomic_DNA"/>
</dbReference>
<dbReference type="RefSeq" id="WP_103972030.1">
    <property type="nucleotide sequence ID" value="NZ_CP065030.1"/>
</dbReference>
<evidence type="ECO:0000313" key="3">
    <source>
        <dbReference type="Proteomes" id="UP000237284"/>
    </source>
</evidence>
<evidence type="ECO:0000313" key="2">
    <source>
        <dbReference type="EMBL" id="QPK16337.1"/>
    </source>
</evidence>
<gene>
    <name evidence="2" type="ORF">F131LOC_002780</name>
    <name evidence="1" type="ORF">F131LOC_03232</name>
</gene>